<keyword evidence="1" id="KW-0805">Transcription regulation</keyword>
<sequence length="156" mass="17680">MQIMSGESLRPTFCDVPFEADGFRTMQSVQLMIRNVVNQRMLIALGVQFSQGSALVHLARSDTMSCQALANLLGCGTSRLTRLAQDLERRALIVRRRNGQDRRALDLSLTSRGMEIAERVPFVVSEAEQVVLGRLSMEERMILKRFLQRILREIDA</sequence>
<dbReference type="AlphaFoldDB" id="Q39PK8"/>
<dbReference type="Pfam" id="PF12802">
    <property type="entry name" value="MarR_2"/>
    <property type="match status" value="1"/>
</dbReference>
<reference evidence="5" key="1">
    <citation type="submission" date="2009-01" db="EMBL/GenBank/DDBJ databases">
        <title>Complete sequence of chromosome 3 of Burkholderia sp. 383.</title>
        <authorList>
            <consortium name="US DOE Joint Genome Institute"/>
            <person name="Copeland A."/>
            <person name="Lucas S."/>
            <person name="Lapidus A."/>
            <person name="Barry K."/>
            <person name="Detter J.C."/>
            <person name="Glavina T."/>
            <person name="Hammon N."/>
            <person name="Israni S."/>
            <person name="Pitluck S."/>
            <person name="Chain P."/>
            <person name="Malfatti S."/>
            <person name="Shin M."/>
            <person name="Vergez L."/>
            <person name="Schmutz J."/>
            <person name="Larimer F."/>
            <person name="Land M."/>
            <person name="Kyrpides N."/>
            <person name="Lykidis A."/>
            <person name="Richardson P."/>
        </authorList>
    </citation>
    <scope>NUCLEOTIDE SEQUENCE</scope>
    <source>
        <strain evidence="5">383</strain>
    </source>
</reference>
<dbReference type="GO" id="GO:0003700">
    <property type="term" value="F:DNA-binding transcription factor activity"/>
    <property type="evidence" value="ECO:0007669"/>
    <property type="project" value="InterPro"/>
</dbReference>
<keyword evidence="3" id="KW-0804">Transcription</keyword>
<evidence type="ECO:0000259" key="4">
    <source>
        <dbReference type="PROSITE" id="PS50995"/>
    </source>
</evidence>
<gene>
    <name evidence="5" type="ordered locus">Bcep18194_C6557</name>
</gene>
<dbReference type="PRINTS" id="PR00598">
    <property type="entry name" value="HTHMARR"/>
</dbReference>
<dbReference type="SMART" id="SM00347">
    <property type="entry name" value="HTH_MARR"/>
    <property type="match status" value="1"/>
</dbReference>
<keyword evidence="6" id="KW-1185">Reference proteome</keyword>
<dbReference type="PATRIC" id="fig|482957.22.peg.7054"/>
<evidence type="ECO:0000313" key="6">
    <source>
        <dbReference type="Proteomes" id="UP000002705"/>
    </source>
</evidence>
<name>Q39PK8_BURL3</name>
<dbReference type="PANTHER" id="PTHR33164">
    <property type="entry name" value="TRANSCRIPTIONAL REGULATOR, MARR FAMILY"/>
    <property type="match status" value="1"/>
</dbReference>
<accession>Q39PK8</accession>
<dbReference type="GeneID" id="45091985"/>
<dbReference type="EMBL" id="CP000150">
    <property type="protein sequence ID" value="ABB05608.1"/>
    <property type="molecule type" value="Genomic_DNA"/>
</dbReference>
<dbReference type="SUPFAM" id="SSF46785">
    <property type="entry name" value="Winged helix' DNA-binding domain"/>
    <property type="match status" value="1"/>
</dbReference>
<dbReference type="HOGENOM" id="CLU_1709767_0_0_4"/>
<dbReference type="InterPro" id="IPR036388">
    <property type="entry name" value="WH-like_DNA-bd_sf"/>
</dbReference>
<evidence type="ECO:0000313" key="5">
    <source>
        <dbReference type="EMBL" id="ABB05608.1"/>
    </source>
</evidence>
<evidence type="ECO:0000256" key="1">
    <source>
        <dbReference type="ARBA" id="ARBA00023015"/>
    </source>
</evidence>
<evidence type="ECO:0000256" key="2">
    <source>
        <dbReference type="ARBA" id="ARBA00023125"/>
    </source>
</evidence>
<keyword evidence="2" id="KW-0238">DNA-binding</keyword>
<dbReference type="InterPro" id="IPR000835">
    <property type="entry name" value="HTH_MarR-typ"/>
</dbReference>
<dbReference type="RefSeq" id="WP_011349252.1">
    <property type="nucleotide sequence ID" value="NC_007509.1"/>
</dbReference>
<dbReference type="PROSITE" id="PS50995">
    <property type="entry name" value="HTH_MARR_2"/>
    <property type="match status" value="1"/>
</dbReference>
<dbReference type="Gene3D" id="1.10.10.10">
    <property type="entry name" value="Winged helix-like DNA-binding domain superfamily/Winged helix DNA-binding domain"/>
    <property type="match status" value="1"/>
</dbReference>
<dbReference type="KEGG" id="bur:Bcep18194_C6557"/>
<dbReference type="InterPro" id="IPR039422">
    <property type="entry name" value="MarR/SlyA-like"/>
</dbReference>
<dbReference type="InterPro" id="IPR036390">
    <property type="entry name" value="WH_DNA-bd_sf"/>
</dbReference>
<feature type="domain" description="HTH marR-type" evidence="4">
    <location>
        <begin position="19"/>
        <end position="152"/>
    </location>
</feature>
<evidence type="ECO:0000256" key="3">
    <source>
        <dbReference type="ARBA" id="ARBA00023163"/>
    </source>
</evidence>
<dbReference type="PANTHER" id="PTHR33164:SF64">
    <property type="entry name" value="TRANSCRIPTIONAL REGULATOR SLYA"/>
    <property type="match status" value="1"/>
</dbReference>
<proteinExistence type="predicted"/>
<dbReference type="Proteomes" id="UP000002705">
    <property type="component" value="Chromosome 3"/>
</dbReference>
<dbReference type="GO" id="GO:0003677">
    <property type="term" value="F:DNA binding"/>
    <property type="evidence" value="ECO:0007669"/>
    <property type="project" value="UniProtKB-KW"/>
</dbReference>
<protein>
    <submittedName>
        <fullName evidence="5">Transcriptional regulator, MarR family</fullName>
    </submittedName>
</protein>
<organism evidence="5 6">
    <name type="scientific">Burkholderia lata (strain ATCC 17760 / DSM 23089 / LMG 22485 / NCIMB 9086 / R18194 / 383)</name>
    <dbReference type="NCBI Taxonomy" id="482957"/>
    <lineage>
        <taxon>Bacteria</taxon>
        <taxon>Pseudomonadati</taxon>
        <taxon>Pseudomonadota</taxon>
        <taxon>Betaproteobacteria</taxon>
        <taxon>Burkholderiales</taxon>
        <taxon>Burkholderiaceae</taxon>
        <taxon>Burkholderia</taxon>
        <taxon>Burkholderia cepacia complex</taxon>
    </lineage>
</organism>
<dbReference type="GO" id="GO:0006950">
    <property type="term" value="P:response to stress"/>
    <property type="evidence" value="ECO:0007669"/>
    <property type="project" value="TreeGrafter"/>
</dbReference>